<keyword evidence="1" id="KW-0175">Coiled coil</keyword>
<evidence type="ECO:0000256" key="1">
    <source>
        <dbReference type="SAM" id="Coils"/>
    </source>
</evidence>
<feature type="domain" description="Rad50/SbcC-type AAA" evidence="2">
    <location>
        <begin position="27"/>
        <end position="60"/>
    </location>
</feature>
<dbReference type="KEGG" id="rmb:K529_014125"/>
<accession>A0A1B1A5Q4</accession>
<dbReference type="Proteomes" id="UP000013243">
    <property type="component" value="Chromosome"/>
</dbReference>
<proteinExistence type="predicted"/>
<sequence length="638" mass="72224">MMRFDPTLLVRRLVVKRNNYTAYDEAFHDGVNVLRGDNSSGKSTILNFIFYGLGGDLYDWSEMALLCTHVWVEVEINGKSVTLRREIVATSRSAMEIFPGEVSEATSSPIERWTKYPYARTASLESFSQALFRLLGLPEVAGESSGNLTMHQILRLIYADQLSPVDDIFRDDHFDTPTLRETVGNLLCGGYDNEVYELQLKIKEYDRSFKKAEAELRSIFSVLGGNDESVGVDWVQGKINNLTAERAKLLADLDDAEARTFSQPNADDLTLQAQQDAYQAVSAAQAELFGKQHEFQTLQLNIADSEEFVQSLKERQVALREAATVAEVFGVIKFGSCPACHAEVENAEDDESWCPLCKAPLDKDRADARIAALINETGIQIKQSQLLQDVRRQKLDVLAKEVDALSQKWRSAAIELKAVQGIPTSEARLLLRRLHRRLGYMDRELDDLQQSLKLAQKIGALSERKAELNKLMDLAKARLGQLRTAQQKRLRSAYSRIEENVKSLLRGDLKRQDSFENPDKVQFSFRENRVTVDGQTYFSASSRVILKSSFLFGFFWAALQDKEFRYPRFVMIDTTEDKGMEPARSYNFQEQMMAASDSSLCKHQIIFATSMPSPDLTDEHFVGPFYTREKGTLRIAQG</sequence>
<dbReference type="GO" id="GO:0016887">
    <property type="term" value="F:ATP hydrolysis activity"/>
    <property type="evidence" value="ECO:0007669"/>
    <property type="project" value="InterPro"/>
</dbReference>
<dbReference type="GeneID" id="28250993"/>
<reference evidence="3 4" key="1">
    <citation type="journal article" date="2016" name="ISME J.">
        <title>Global occurrence and heterogeneity of the Roseobacter-clade species Ruegeria mobilis.</title>
        <authorList>
            <person name="Sonnenschein E."/>
            <person name="Gram L."/>
        </authorList>
    </citation>
    <scope>NUCLEOTIDE SEQUENCE [LARGE SCALE GENOMIC DNA]</scope>
    <source>
        <strain evidence="3 4">F1926</strain>
    </source>
</reference>
<dbReference type="InterPro" id="IPR027417">
    <property type="entry name" value="P-loop_NTPase"/>
</dbReference>
<dbReference type="SUPFAM" id="SSF52540">
    <property type="entry name" value="P-loop containing nucleoside triphosphate hydrolases"/>
    <property type="match status" value="1"/>
</dbReference>
<feature type="coiled-coil region" evidence="1">
    <location>
        <begin position="458"/>
        <end position="485"/>
    </location>
</feature>
<name>A0A1B1A5Q4_9RHOB</name>
<dbReference type="OrthoDB" id="8107482at2"/>
<dbReference type="GO" id="GO:0006302">
    <property type="term" value="P:double-strand break repair"/>
    <property type="evidence" value="ECO:0007669"/>
    <property type="project" value="InterPro"/>
</dbReference>
<dbReference type="SUPFAM" id="SSF75712">
    <property type="entry name" value="Rad50 coiled-coil Zn hook"/>
    <property type="match status" value="1"/>
</dbReference>
<dbReference type="Pfam" id="PF13476">
    <property type="entry name" value="AAA_23"/>
    <property type="match status" value="1"/>
</dbReference>
<dbReference type="Gene3D" id="3.40.50.300">
    <property type="entry name" value="P-loop containing nucleotide triphosphate hydrolases"/>
    <property type="match status" value="1"/>
</dbReference>
<protein>
    <recommendedName>
        <fullName evidence="2">Rad50/SbcC-type AAA domain-containing protein</fullName>
    </recommendedName>
</protein>
<organism evidence="3 4">
    <name type="scientific">Tritonibacter mobilis F1926</name>
    <dbReference type="NCBI Taxonomy" id="1265309"/>
    <lineage>
        <taxon>Bacteria</taxon>
        <taxon>Pseudomonadati</taxon>
        <taxon>Pseudomonadota</taxon>
        <taxon>Alphaproteobacteria</taxon>
        <taxon>Rhodobacterales</taxon>
        <taxon>Paracoccaceae</taxon>
        <taxon>Tritonibacter</taxon>
    </lineage>
</organism>
<dbReference type="STRING" id="1265309.K529_014125"/>
<dbReference type="EMBL" id="CP015230">
    <property type="protein sequence ID" value="ANP41909.1"/>
    <property type="molecule type" value="Genomic_DNA"/>
</dbReference>
<evidence type="ECO:0000259" key="2">
    <source>
        <dbReference type="Pfam" id="PF13476"/>
    </source>
</evidence>
<dbReference type="InterPro" id="IPR038729">
    <property type="entry name" value="Rad50/SbcC_AAA"/>
</dbReference>
<dbReference type="RefSeq" id="WP_040642804.1">
    <property type="nucleotide sequence ID" value="NZ_CP015230.1"/>
</dbReference>
<evidence type="ECO:0000313" key="3">
    <source>
        <dbReference type="EMBL" id="ANP41909.1"/>
    </source>
</evidence>
<dbReference type="AlphaFoldDB" id="A0A1B1A5Q4"/>
<gene>
    <name evidence="3" type="ORF">K529_014125</name>
</gene>
<evidence type="ECO:0000313" key="4">
    <source>
        <dbReference type="Proteomes" id="UP000013243"/>
    </source>
</evidence>